<dbReference type="Proteomes" id="UP000887013">
    <property type="component" value="Unassembled WGS sequence"/>
</dbReference>
<dbReference type="AlphaFoldDB" id="A0A8X6MUU7"/>
<evidence type="ECO:0000313" key="2">
    <source>
        <dbReference type="Proteomes" id="UP000887013"/>
    </source>
</evidence>
<comment type="caution">
    <text evidence="1">The sequence shown here is derived from an EMBL/GenBank/DDBJ whole genome shotgun (WGS) entry which is preliminary data.</text>
</comment>
<accession>A0A8X6MUU7</accession>
<name>A0A8X6MUU7_NEPPI</name>
<reference evidence="1" key="1">
    <citation type="submission" date="2020-08" db="EMBL/GenBank/DDBJ databases">
        <title>Multicomponent nature underlies the extraordinary mechanical properties of spider dragline silk.</title>
        <authorList>
            <person name="Kono N."/>
            <person name="Nakamura H."/>
            <person name="Mori M."/>
            <person name="Yoshida Y."/>
            <person name="Ohtoshi R."/>
            <person name="Malay A.D."/>
            <person name="Moran D.A.P."/>
            <person name="Tomita M."/>
            <person name="Numata K."/>
            <person name="Arakawa K."/>
        </authorList>
    </citation>
    <scope>NUCLEOTIDE SEQUENCE</scope>
</reference>
<sequence length="132" mass="14658">MSPAFEEVTWWKVSGDQEGMHHPGFLYRLLVTDAGGHPLLESLALGNSGGRASSTCFYLTFSSKTKPPVQLTDGVCCPLILDFEVFRWSFIITVVSQPIIGADFRSNYGLLVDIRGECLVDSLTKWQTQRTV</sequence>
<proteinExistence type="predicted"/>
<gene>
    <name evidence="1" type="ORF">NPIL_703871</name>
</gene>
<dbReference type="EMBL" id="BMAW01051163">
    <property type="protein sequence ID" value="GFS79015.1"/>
    <property type="molecule type" value="Genomic_DNA"/>
</dbReference>
<protein>
    <submittedName>
        <fullName evidence="1">Uncharacterized protein</fullName>
    </submittedName>
</protein>
<evidence type="ECO:0000313" key="1">
    <source>
        <dbReference type="EMBL" id="GFS79015.1"/>
    </source>
</evidence>
<organism evidence="1 2">
    <name type="scientific">Nephila pilipes</name>
    <name type="common">Giant wood spider</name>
    <name type="synonym">Nephila maculata</name>
    <dbReference type="NCBI Taxonomy" id="299642"/>
    <lineage>
        <taxon>Eukaryota</taxon>
        <taxon>Metazoa</taxon>
        <taxon>Ecdysozoa</taxon>
        <taxon>Arthropoda</taxon>
        <taxon>Chelicerata</taxon>
        <taxon>Arachnida</taxon>
        <taxon>Araneae</taxon>
        <taxon>Araneomorphae</taxon>
        <taxon>Entelegynae</taxon>
        <taxon>Araneoidea</taxon>
        <taxon>Nephilidae</taxon>
        <taxon>Nephila</taxon>
    </lineage>
</organism>
<keyword evidence="2" id="KW-1185">Reference proteome</keyword>